<evidence type="ECO:0000256" key="2">
    <source>
        <dbReference type="SAM" id="MobiDB-lite"/>
    </source>
</evidence>
<feature type="domain" description="Transglycosylase SLT" evidence="3">
    <location>
        <begin position="198"/>
        <end position="270"/>
    </location>
</feature>
<dbReference type="InterPro" id="IPR008258">
    <property type="entry name" value="Transglycosylase_SLT_dom_1"/>
</dbReference>
<dbReference type="EMBL" id="SHKL01000001">
    <property type="protein sequence ID" value="RZT84177.1"/>
    <property type="molecule type" value="Genomic_DNA"/>
</dbReference>
<protein>
    <submittedName>
        <fullName evidence="4">Transglycosylase-like protein with SLT domain</fullName>
    </submittedName>
</protein>
<proteinExistence type="predicted"/>
<dbReference type="Pfam" id="PF01464">
    <property type="entry name" value="SLT"/>
    <property type="match status" value="1"/>
</dbReference>
<dbReference type="RefSeq" id="WP_207223440.1">
    <property type="nucleotide sequence ID" value="NZ_SHKL01000001.1"/>
</dbReference>
<evidence type="ECO:0000259" key="3">
    <source>
        <dbReference type="Pfam" id="PF01464"/>
    </source>
</evidence>
<feature type="coiled-coil region" evidence="1">
    <location>
        <begin position="149"/>
        <end position="176"/>
    </location>
</feature>
<keyword evidence="1" id="KW-0175">Coiled coil</keyword>
<dbReference type="InterPro" id="IPR023346">
    <property type="entry name" value="Lysozyme-like_dom_sf"/>
</dbReference>
<dbReference type="SUPFAM" id="SSF53955">
    <property type="entry name" value="Lysozyme-like"/>
    <property type="match status" value="1"/>
</dbReference>
<dbReference type="Gene3D" id="1.10.530.10">
    <property type="match status" value="1"/>
</dbReference>
<keyword evidence="5" id="KW-1185">Reference proteome</keyword>
<name>A0A4Q7UQT3_PSEST</name>
<evidence type="ECO:0000313" key="5">
    <source>
        <dbReference type="Proteomes" id="UP000291591"/>
    </source>
</evidence>
<organism evidence="4 5">
    <name type="scientific">Pseudonocardia sediminis</name>
    <dbReference type="NCBI Taxonomy" id="1397368"/>
    <lineage>
        <taxon>Bacteria</taxon>
        <taxon>Bacillati</taxon>
        <taxon>Actinomycetota</taxon>
        <taxon>Actinomycetes</taxon>
        <taxon>Pseudonocardiales</taxon>
        <taxon>Pseudonocardiaceae</taxon>
        <taxon>Pseudonocardia</taxon>
    </lineage>
</organism>
<reference evidence="4 5" key="1">
    <citation type="submission" date="2019-02" db="EMBL/GenBank/DDBJ databases">
        <title>Sequencing the genomes of 1000 actinobacteria strains.</title>
        <authorList>
            <person name="Klenk H.-P."/>
        </authorList>
    </citation>
    <scope>NUCLEOTIDE SEQUENCE [LARGE SCALE GENOMIC DNA]</scope>
    <source>
        <strain evidence="4 5">DSM 45779</strain>
    </source>
</reference>
<dbReference type="Proteomes" id="UP000291591">
    <property type="component" value="Unassembled WGS sequence"/>
</dbReference>
<accession>A0A4Q7UQT3</accession>
<comment type="caution">
    <text evidence="4">The sequence shown here is derived from an EMBL/GenBank/DDBJ whole genome shotgun (WGS) entry which is preliminary data.</text>
</comment>
<dbReference type="AlphaFoldDB" id="A0A4Q7UQT3"/>
<feature type="region of interest" description="Disordered" evidence="2">
    <location>
        <begin position="1"/>
        <end position="40"/>
    </location>
</feature>
<gene>
    <name evidence="4" type="ORF">EV383_1013</name>
</gene>
<evidence type="ECO:0000313" key="4">
    <source>
        <dbReference type="EMBL" id="RZT84177.1"/>
    </source>
</evidence>
<sequence length="290" mass="29135">MPAHRSPGGTSTTLIPQSAPAGYAVRSPARHSSTPASAARRVGTTTAAAGAAFGVVASGAFAAIIPTNVGGTTEADASTDVTKATMLASQSAPIASSATSTDGSPSGYFSPVAFDTTPAAAHQAGAPTATASDVDVASLDKAGKIAEKIAAEHEKAAAAEAKKAAARKELDSVIAAGGLDGWIAEALDHMGLSQSYATGLKRIILKESNGDPDAINNWDSNAAAGNHSEGLMQVIPATFKRYVHPDFANESVTDPVANITAGVRYMIDRYGLETLAAGGRSSSSGGYLGY</sequence>
<evidence type="ECO:0000256" key="1">
    <source>
        <dbReference type="SAM" id="Coils"/>
    </source>
</evidence>